<sequence length="495" mass="58004">MQIRCTQADHQNQQIIGVCIESNCQHQRPYRHDCLPNHVQHINKSISLNRLNEWIKRPIVIITDIQKNAQECKSVLDSLINRFTPYLNINIEQLGISEIDNIIKGLCKIEVCEQQFFNQLKQSIQQVSQIVDEILKNTKSQTDQKQKFNKEAQQTQIMKPLIQEQNDQVNILKPNLKPFTFELIKQNTSKQNQWYYAITFNKDCSIVAAGCEENIKVYQHKEGKLNQIQVLSEHTKGVITLNFMRNTNDFISGSDDSLIIIWQANGNNEWNCQQKLNGHSNYIYCLQVSNNDDLIISGSGDKTIKFWIKQSQWLCQQTITDHTDSVYSLSLNDQQNKVISCSQDHQILVIEYSLLDKKWSVIQKIKIDQFGYRLCFINDSQFTFQPRCREKMYIYEIESNTKQYRKTKEITVKCGSNDDYLLFPQQYLKSKCLLVNKNGTNVNLMRKKENGDFIIEQSIEFDNQLIFGQLSQDGEYIITWDYVSKEIQIRKCQEK</sequence>
<dbReference type="PROSITE" id="PS50294">
    <property type="entry name" value="WD_REPEATS_REGION"/>
    <property type="match status" value="2"/>
</dbReference>
<organism evidence="2 3">
    <name type="scientific">Paramecium sonneborni</name>
    <dbReference type="NCBI Taxonomy" id="65129"/>
    <lineage>
        <taxon>Eukaryota</taxon>
        <taxon>Sar</taxon>
        <taxon>Alveolata</taxon>
        <taxon>Ciliophora</taxon>
        <taxon>Intramacronucleata</taxon>
        <taxon>Oligohymenophorea</taxon>
        <taxon>Peniculida</taxon>
        <taxon>Parameciidae</taxon>
        <taxon>Paramecium</taxon>
    </lineage>
</organism>
<evidence type="ECO:0000313" key="3">
    <source>
        <dbReference type="Proteomes" id="UP000692954"/>
    </source>
</evidence>
<dbReference type="SMART" id="SM00320">
    <property type="entry name" value="WD40"/>
    <property type="match status" value="4"/>
</dbReference>
<dbReference type="PROSITE" id="PS50082">
    <property type="entry name" value="WD_REPEATS_2"/>
    <property type="match status" value="2"/>
</dbReference>
<feature type="repeat" description="WD" evidence="1">
    <location>
        <begin position="231"/>
        <end position="263"/>
    </location>
</feature>
<dbReference type="GO" id="GO:0097361">
    <property type="term" value="C:cytosolic [4Fe-4S] assembly targeting complex"/>
    <property type="evidence" value="ECO:0007669"/>
    <property type="project" value="TreeGrafter"/>
</dbReference>
<dbReference type="FunFam" id="2.130.10.10:FF:001434">
    <property type="entry name" value="Uncharacterized protein"/>
    <property type="match status" value="1"/>
</dbReference>
<dbReference type="OrthoDB" id="307942at2759"/>
<dbReference type="EMBL" id="CAJJDN010000120">
    <property type="protein sequence ID" value="CAD8119142.1"/>
    <property type="molecule type" value="Genomic_DNA"/>
</dbReference>
<dbReference type="Proteomes" id="UP000692954">
    <property type="component" value="Unassembled WGS sequence"/>
</dbReference>
<reference evidence="2" key="1">
    <citation type="submission" date="2021-01" db="EMBL/GenBank/DDBJ databases">
        <authorList>
            <consortium name="Genoscope - CEA"/>
            <person name="William W."/>
        </authorList>
    </citation>
    <scope>NUCLEOTIDE SEQUENCE</scope>
</reference>
<proteinExistence type="predicted"/>
<name>A0A8S1QV87_9CILI</name>
<accession>A0A8S1QV87</accession>
<protein>
    <submittedName>
        <fullName evidence="2">Uncharacterized protein</fullName>
    </submittedName>
</protein>
<evidence type="ECO:0000313" key="2">
    <source>
        <dbReference type="EMBL" id="CAD8119142.1"/>
    </source>
</evidence>
<gene>
    <name evidence="2" type="ORF">PSON_ATCC_30995.1.T1200020</name>
</gene>
<dbReference type="PANTHER" id="PTHR19920:SF0">
    <property type="entry name" value="CYTOSOLIC IRON-SULFUR PROTEIN ASSEMBLY PROTEIN CIAO1-RELATED"/>
    <property type="match status" value="1"/>
</dbReference>
<keyword evidence="1" id="KW-0853">WD repeat</keyword>
<dbReference type="GO" id="GO:0016226">
    <property type="term" value="P:iron-sulfur cluster assembly"/>
    <property type="evidence" value="ECO:0007669"/>
    <property type="project" value="TreeGrafter"/>
</dbReference>
<keyword evidence="3" id="KW-1185">Reference proteome</keyword>
<evidence type="ECO:0000256" key="1">
    <source>
        <dbReference type="PROSITE-ProRule" id="PRU00221"/>
    </source>
</evidence>
<comment type="caution">
    <text evidence="2">The sequence shown here is derived from an EMBL/GenBank/DDBJ whole genome shotgun (WGS) entry which is preliminary data.</text>
</comment>
<dbReference type="Pfam" id="PF00400">
    <property type="entry name" value="WD40"/>
    <property type="match status" value="3"/>
</dbReference>
<dbReference type="AlphaFoldDB" id="A0A8S1QV87"/>
<feature type="repeat" description="WD" evidence="1">
    <location>
        <begin position="276"/>
        <end position="307"/>
    </location>
</feature>
<dbReference type="InterPro" id="IPR001680">
    <property type="entry name" value="WD40_rpt"/>
</dbReference>
<dbReference type="PANTHER" id="PTHR19920">
    <property type="entry name" value="WD40 PROTEIN CIAO1"/>
    <property type="match status" value="1"/>
</dbReference>